<dbReference type="Gene3D" id="3.40.50.300">
    <property type="entry name" value="P-loop containing nucleotide triphosphate hydrolases"/>
    <property type="match status" value="1"/>
</dbReference>
<dbReference type="InterPro" id="IPR027417">
    <property type="entry name" value="P-loop_NTPase"/>
</dbReference>
<reference evidence="2 3" key="1">
    <citation type="submission" date="2020-07" db="EMBL/GenBank/DDBJ databases">
        <title>Bradyrhizobium diversity isolated from nodules of indigenous legumes of Western Australia.</title>
        <authorList>
            <person name="Klepa M.S."/>
        </authorList>
    </citation>
    <scope>NUCLEOTIDE SEQUENCE [LARGE SCALE GENOMIC DNA]</scope>
    <source>
        <strain evidence="2 3">CNPSo 4019</strain>
    </source>
</reference>
<protein>
    <recommendedName>
        <fullName evidence="1">DNA2/NAM7 helicase-like C-terminal domain-containing protein</fullName>
    </recommendedName>
</protein>
<sequence>MKITASDSATPPTTFLPSSVHPVFPKESLTSAPQYPDLAASAVHVFVGGPLLSCGPGVHVDRVETTAPTRLDLALANARGELPQLARFEKPKKRGGYEGTVDSFQGGEADVVIVSLVRNNGHSGMGALGFVRRRRRMNVLLSRAKWKLIIVTSLKFLHVHARSYSGDKRLADEDREFLPLLVSVLDRLKGEKLEDGTPKVSIVEWAELREASR</sequence>
<gene>
    <name evidence="2" type="ORF">H1B27_19945</name>
</gene>
<evidence type="ECO:0000313" key="2">
    <source>
        <dbReference type="EMBL" id="MBH5388539.1"/>
    </source>
</evidence>
<name>A0ABS0P5R9_9BRAD</name>
<dbReference type="PANTHER" id="PTHR10887">
    <property type="entry name" value="DNA2/NAM7 HELICASE FAMILY"/>
    <property type="match status" value="1"/>
</dbReference>
<organism evidence="2 3">
    <name type="scientific">Bradyrhizobium diversitatis</name>
    <dbReference type="NCBI Taxonomy" id="2755406"/>
    <lineage>
        <taxon>Bacteria</taxon>
        <taxon>Pseudomonadati</taxon>
        <taxon>Pseudomonadota</taxon>
        <taxon>Alphaproteobacteria</taxon>
        <taxon>Hyphomicrobiales</taxon>
        <taxon>Nitrobacteraceae</taxon>
        <taxon>Bradyrhizobium</taxon>
    </lineage>
</organism>
<dbReference type="Proteomes" id="UP001194539">
    <property type="component" value="Unassembled WGS sequence"/>
</dbReference>
<dbReference type="InterPro" id="IPR045055">
    <property type="entry name" value="DNA2/NAM7-like"/>
</dbReference>
<dbReference type="InterPro" id="IPR041679">
    <property type="entry name" value="DNA2/NAM7-like_C"/>
</dbReference>
<dbReference type="PANTHER" id="PTHR10887:SF495">
    <property type="entry name" value="HELICASE SENATAXIN ISOFORM X1-RELATED"/>
    <property type="match status" value="1"/>
</dbReference>
<proteinExistence type="predicted"/>
<dbReference type="EMBL" id="JACEGD010000017">
    <property type="protein sequence ID" value="MBH5388539.1"/>
    <property type="molecule type" value="Genomic_DNA"/>
</dbReference>
<evidence type="ECO:0000313" key="3">
    <source>
        <dbReference type="Proteomes" id="UP001194539"/>
    </source>
</evidence>
<feature type="domain" description="DNA2/NAM7 helicase-like C-terminal" evidence="1">
    <location>
        <begin position="99"/>
        <end position="153"/>
    </location>
</feature>
<dbReference type="Pfam" id="PF13087">
    <property type="entry name" value="AAA_12"/>
    <property type="match status" value="1"/>
</dbReference>
<dbReference type="CDD" id="cd18808">
    <property type="entry name" value="SF1_C_Upf1"/>
    <property type="match status" value="1"/>
</dbReference>
<evidence type="ECO:0000259" key="1">
    <source>
        <dbReference type="Pfam" id="PF13087"/>
    </source>
</evidence>
<keyword evidence="3" id="KW-1185">Reference proteome</keyword>
<dbReference type="InterPro" id="IPR047187">
    <property type="entry name" value="SF1_C_Upf1"/>
</dbReference>
<accession>A0ABS0P5R9</accession>
<comment type="caution">
    <text evidence="2">The sequence shown here is derived from an EMBL/GenBank/DDBJ whole genome shotgun (WGS) entry which is preliminary data.</text>
</comment>
<dbReference type="SUPFAM" id="SSF52540">
    <property type="entry name" value="P-loop containing nucleoside triphosphate hydrolases"/>
    <property type="match status" value="1"/>
</dbReference>